<dbReference type="RefSeq" id="WP_203785627.1">
    <property type="nucleotide sequence ID" value="NZ_BOMV01000064.1"/>
</dbReference>
<dbReference type="SUPFAM" id="SSF53850">
    <property type="entry name" value="Periplasmic binding protein-like II"/>
    <property type="match status" value="1"/>
</dbReference>
<keyword evidence="7" id="KW-1185">Reference proteome</keyword>
<organism evidence="6 7">
    <name type="scientific">Paractinoplanes rishiriensis</name>
    <dbReference type="NCBI Taxonomy" id="1050105"/>
    <lineage>
        <taxon>Bacteria</taxon>
        <taxon>Bacillati</taxon>
        <taxon>Actinomycetota</taxon>
        <taxon>Actinomycetes</taxon>
        <taxon>Micromonosporales</taxon>
        <taxon>Micromonosporaceae</taxon>
        <taxon>Paractinoplanes</taxon>
    </lineage>
</organism>
<evidence type="ECO:0000256" key="4">
    <source>
        <dbReference type="SAM" id="SignalP"/>
    </source>
</evidence>
<dbReference type="PANTHER" id="PTHR30024">
    <property type="entry name" value="ALIPHATIC SULFONATES-BINDING PROTEIN-RELATED"/>
    <property type="match status" value="1"/>
</dbReference>
<dbReference type="PANTHER" id="PTHR30024:SF47">
    <property type="entry name" value="TAURINE-BINDING PERIPLASMIC PROTEIN"/>
    <property type="match status" value="1"/>
</dbReference>
<dbReference type="InterPro" id="IPR006311">
    <property type="entry name" value="TAT_signal"/>
</dbReference>
<sequence>MTSVPVNRRTLLSGLLGVTALGLTAACGNDAAGAGLAAAAPLPTTVSPDTELVISIHLTHVSLKTSGELGKLPFKVRDWPNISAGPDVIQAFRARSVDLASNAGIPPIQAQAIDVPAKIVAVQTKQKPIYTYATAPGTPVRAITDLRGKKIGFSQGQAQGLVVLRTLKEQGLKPSDVQLVALPSTKFLVALQSKQIDIAPLGEPSLTKYLTEYAKDGAIGIPMTAVDYLTILWAPGEVLADAAKVAAIRSFIPFWAKSKVWQHENQEKWIDAYYVQDQNVSAADGKRIVDAEDQPIFPASWDKAVAWQQESADLLVEGGFIKPIKAEDLFDRRFENIASESVPAAYRE</sequence>
<feature type="domain" description="SsuA/THI5-like" evidence="5">
    <location>
        <begin position="87"/>
        <end position="200"/>
    </location>
</feature>
<comment type="subcellular location">
    <subcellularLocation>
        <location evidence="1">Periplasm</location>
    </subcellularLocation>
</comment>
<protein>
    <submittedName>
        <fullName evidence="6">ABC transporter substrate-binding protein</fullName>
    </submittedName>
</protein>
<dbReference type="EMBL" id="BOMV01000064">
    <property type="protein sequence ID" value="GIE98602.1"/>
    <property type="molecule type" value="Genomic_DNA"/>
</dbReference>
<dbReference type="PROSITE" id="PS51318">
    <property type="entry name" value="TAT"/>
    <property type="match status" value="1"/>
</dbReference>
<reference evidence="6" key="1">
    <citation type="submission" date="2021-01" db="EMBL/GenBank/DDBJ databases">
        <title>Whole genome shotgun sequence of Actinoplanes rishiriensis NBRC 108556.</title>
        <authorList>
            <person name="Komaki H."/>
            <person name="Tamura T."/>
        </authorList>
    </citation>
    <scope>NUCLEOTIDE SEQUENCE</scope>
    <source>
        <strain evidence="6">NBRC 108556</strain>
    </source>
</reference>
<feature type="chain" id="PRO_5038766816" evidence="4">
    <location>
        <begin position="26"/>
        <end position="348"/>
    </location>
</feature>
<feature type="signal peptide" evidence="4">
    <location>
        <begin position="1"/>
        <end position="25"/>
    </location>
</feature>
<dbReference type="Gene3D" id="3.40.190.10">
    <property type="entry name" value="Periplasmic binding protein-like II"/>
    <property type="match status" value="2"/>
</dbReference>
<accession>A0A919N247</accession>
<evidence type="ECO:0000313" key="7">
    <source>
        <dbReference type="Proteomes" id="UP000636960"/>
    </source>
</evidence>
<dbReference type="Proteomes" id="UP000636960">
    <property type="component" value="Unassembled WGS sequence"/>
</dbReference>
<gene>
    <name evidence="6" type="ORF">Ari01nite_60670</name>
</gene>
<evidence type="ECO:0000313" key="6">
    <source>
        <dbReference type="EMBL" id="GIE98602.1"/>
    </source>
</evidence>
<evidence type="ECO:0000256" key="2">
    <source>
        <dbReference type="ARBA" id="ARBA00010742"/>
    </source>
</evidence>
<keyword evidence="3 4" id="KW-0732">Signal</keyword>
<dbReference type="Pfam" id="PF09084">
    <property type="entry name" value="NMT1"/>
    <property type="match status" value="1"/>
</dbReference>
<dbReference type="InterPro" id="IPR015168">
    <property type="entry name" value="SsuA/THI5"/>
</dbReference>
<evidence type="ECO:0000259" key="5">
    <source>
        <dbReference type="Pfam" id="PF09084"/>
    </source>
</evidence>
<proteinExistence type="inferred from homology"/>
<evidence type="ECO:0000256" key="1">
    <source>
        <dbReference type="ARBA" id="ARBA00004418"/>
    </source>
</evidence>
<name>A0A919N247_9ACTN</name>
<comment type="caution">
    <text evidence="6">The sequence shown here is derived from an EMBL/GenBank/DDBJ whole genome shotgun (WGS) entry which is preliminary data.</text>
</comment>
<dbReference type="GO" id="GO:0042597">
    <property type="term" value="C:periplasmic space"/>
    <property type="evidence" value="ECO:0007669"/>
    <property type="project" value="UniProtKB-SubCell"/>
</dbReference>
<dbReference type="AlphaFoldDB" id="A0A919N247"/>
<evidence type="ECO:0000256" key="3">
    <source>
        <dbReference type="ARBA" id="ARBA00022729"/>
    </source>
</evidence>
<comment type="similarity">
    <text evidence="2">Belongs to the bacterial solute-binding protein SsuA/TauA family.</text>
</comment>